<comment type="caution">
    <text evidence="3">The sequence shown here is derived from an EMBL/GenBank/DDBJ whole genome shotgun (WGS) entry which is preliminary data.</text>
</comment>
<dbReference type="EMBL" id="JABZGR010000026">
    <property type="protein sequence ID" value="MBF0970862.1"/>
    <property type="molecule type" value="Genomic_DNA"/>
</dbReference>
<feature type="transmembrane region" description="Helical" evidence="1">
    <location>
        <begin position="51"/>
        <end position="70"/>
    </location>
</feature>
<keyword evidence="3" id="KW-0012">Acyltransferase</keyword>
<gene>
    <name evidence="3" type="ORF">HXK21_07470</name>
</gene>
<dbReference type="PANTHER" id="PTHR37312">
    <property type="entry name" value="MEMBRANE-BOUND ACYLTRANSFERASE YKRP-RELATED"/>
    <property type="match status" value="1"/>
</dbReference>
<keyword evidence="1" id="KW-0472">Membrane</keyword>
<organism evidence="3 4">
    <name type="scientific">Alloprevotella tannerae</name>
    <dbReference type="NCBI Taxonomy" id="76122"/>
    <lineage>
        <taxon>Bacteria</taxon>
        <taxon>Pseudomonadati</taxon>
        <taxon>Bacteroidota</taxon>
        <taxon>Bacteroidia</taxon>
        <taxon>Bacteroidales</taxon>
        <taxon>Prevotellaceae</taxon>
        <taxon>Alloprevotella</taxon>
    </lineage>
</organism>
<evidence type="ECO:0000313" key="4">
    <source>
        <dbReference type="Proteomes" id="UP000704068"/>
    </source>
</evidence>
<feature type="transmembrane region" description="Helical" evidence="1">
    <location>
        <begin position="229"/>
        <end position="250"/>
    </location>
</feature>
<feature type="transmembrane region" description="Helical" evidence="1">
    <location>
        <begin position="262"/>
        <end position="282"/>
    </location>
</feature>
<dbReference type="GO" id="GO:0016747">
    <property type="term" value="F:acyltransferase activity, transferring groups other than amino-acyl groups"/>
    <property type="evidence" value="ECO:0007669"/>
    <property type="project" value="InterPro"/>
</dbReference>
<feature type="transmembrane region" description="Helical" evidence="1">
    <location>
        <begin position="302"/>
        <end position="323"/>
    </location>
</feature>
<evidence type="ECO:0000259" key="2">
    <source>
        <dbReference type="Pfam" id="PF01757"/>
    </source>
</evidence>
<feature type="transmembrane region" description="Helical" evidence="1">
    <location>
        <begin position="90"/>
        <end position="109"/>
    </location>
</feature>
<keyword evidence="1" id="KW-0812">Transmembrane</keyword>
<feature type="domain" description="Acyltransferase 3" evidence="2">
    <location>
        <begin position="21"/>
        <end position="320"/>
    </location>
</feature>
<evidence type="ECO:0000313" key="3">
    <source>
        <dbReference type="EMBL" id="MBF0970862.1"/>
    </source>
</evidence>
<feature type="transmembrane region" description="Helical" evidence="1">
    <location>
        <begin position="121"/>
        <end position="141"/>
    </location>
</feature>
<accession>A0A929RWZ9</accession>
<dbReference type="InterPro" id="IPR052734">
    <property type="entry name" value="Nod_factor_acetyltransferase"/>
</dbReference>
<protein>
    <submittedName>
        <fullName evidence="3">Acyltransferase family protein</fullName>
    </submittedName>
</protein>
<keyword evidence="3" id="KW-0808">Transferase</keyword>
<evidence type="ECO:0000256" key="1">
    <source>
        <dbReference type="SAM" id="Phobius"/>
    </source>
</evidence>
<name>A0A929RWZ9_9BACT</name>
<feature type="transmembrane region" description="Helical" evidence="1">
    <location>
        <begin position="20"/>
        <end position="44"/>
    </location>
</feature>
<dbReference type="PANTHER" id="PTHR37312:SF1">
    <property type="entry name" value="MEMBRANE-BOUND ACYLTRANSFERASE YKRP-RELATED"/>
    <property type="match status" value="1"/>
</dbReference>
<dbReference type="Pfam" id="PF01757">
    <property type="entry name" value="Acyl_transf_3"/>
    <property type="match status" value="1"/>
</dbReference>
<feature type="transmembrane region" description="Helical" evidence="1">
    <location>
        <begin position="153"/>
        <end position="183"/>
    </location>
</feature>
<sequence length="343" mass="38997">MNTNTQEASNQNHRVIKPRILYLDVAKAIAITLVCVGHATYLMTLRGPSTLYNWIYAFHMPLFMLLSGYFSLNAFKKGAKDFFLQKIRQLIIPAIAISVLTVGIYILLGRTDLAQIIRAEAIGGMWFLKTLFACYAVVYIAKRLPISDGWLCLITVAIGLAFPHGYFLQFNYMLIFFWGGFFLRKHYDLYEKHRLLITIVSLVFFILFGIHAPSHLLTYDFILNHPIQLIYQTISSLAAALAVIGLSYYLCRYSATSKVMKWIGDIGIFTLGIYGTQVLVLENIVKNIIHIDASTFPQIGDLLLTPLIGIASTIFCYYLVVFLKQYKWCNTLLFGGQYKTTKN</sequence>
<proteinExistence type="predicted"/>
<feature type="transmembrane region" description="Helical" evidence="1">
    <location>
        <begin position="195"/>
        <end position="217"/>
    </location>
</feature>
<dbReference type="InterPro" id="IPR002656">
    <property type="entry name" value="Acyl_transf_3_dom"/>
</dbReference>
<dbReference type="AlphaFoldDB" id="A0A929RWZ9"/>
<dbReference type="RefSeq" id="WP_303764505.1">
    <property type="nucleotide sequence ID" value="NZ_JABZGR010000026.1"/>
</dbReference>
<reference evidence="3" key="1">
    <citation type="submission" date="2020-04" db="EMBL/GenBank/DDBJ databases">
        <title>Deep metagenomics examines the oral microbiome during advanced dental caries in children, revealing novel taxa and co-occurrences with host molecules.</title>
        <authorList>
            <person name="Baker J.L."/>
            <person name="Morton J.T."/>
            <person name="Dinis M."/>
            <person name="Alvarez R."/>
            <person name="Tran N.C."/>
            <person name="Knight R."/>
            <person name="Edlund A."/>
        </authorList>
    </citation>
    <scope>NUCLEOTIDE SEQUENCE</scope>
    <source>
        <strain evidence="3">JCVI_34_bin.1</strain>
    </source>
</reference>
<dbReference type="Proteomes" id="UP000704068">
    <property type="component" value="Unassembled WGS sequence"/>
</dbReference>
<keyword evidence="1" id="KW-1133">Transmembrane helix</keyword>